<dbReference type="PANTHER" id="PTHR31118">
    <property type="entry name" value="CYCLASE-LIKE PROTEIN 2"/>
    <property type="match status" value="1"/>
</dbReference>
<gene>
    <name evidence="1" type="ORF">G8770_06355</name>
</gene>
<protein>
    <submittedName>
        <fullName evidence="1">Cyclase family protein</fullName>
    </submittedName>
</protein>
<dbReference type="SUPFAM" id="SSF102198">
    <property type="entry name" value="Putative cyclase"/>
    <property type="match status" value="1"/>
</dbReference>
<accession>A0A9E5JZ67</accession>
<dbReference type="Proteomes" id="UP000787472">
    <property type="component" value="Unassembled WGS sequence"/>
</dbReference>
<name>A0A9E5JZ67_9GAMM</name>
<dbReference type="Pfam" id="PF04199">
    <property type="entry name" value="Cyclase"/>
    <property type="match status" value="1"/>
</dbReference>
<dbReference type="RefSeq" id="WP_167183424.1">
    <property type="nucleotide sequence ID" value="NZ_JAAONZ010000003.1"/>
</dbReference>
<dbReference type="InterPro" id="IPR007325">
    <property type="entry name" value="KFase/CYL"/>
</dbReference>
<evidence type="ECO:0000313" key="2">
    <source>
        <dbReference type="Proteomes" id="UP000787472"/>
    </source>
</evidence>
<sequence length="220" mass="24040">MLTFQKFVDLSLPLNASTPIYPGDPEPHFSVATTLEQDGYNLFNVNIGSQSGSHVDAPYHFNNDGGTVDQVALSQCFGNGLVIDVTHKNSMEAIEVIDIEPFAEQISRVDIVLFRTDWDQHIGTEAFFEHPFLSEQGAIYLLQLGIKTVAIDTINLDKTGGTEFPVHTLFAARGGLIAENLCNFRAIDFDNPLISLLPLNLSGCDGSPVRAVAIQCTRQS</sequence>
<dbReference type="InterPro" id="IPR037175">
    <property type="entry name" value="KFase_sf"/>
</dbReference>
<dbReference type="Gene3D" id="3.50.30.50">
    <property type="entry name" value="Putative cyclase"/>
    <property type="match status" value="1"/>
</dbReference>
<dbReference type="EMBL" id="JAAONZ010000003">
    <property type="protein sequence ID" value="NHO65162.1"/>
    <property type="molecule type" value="Genomic_DNA"/>
</dbReference>
<dbReference type="GO" id="GO:0019441">
    <property type="term" value="P:L-tryptophan catabolic process to kynurenine"/>
    <property type="evidence" value="ECO:0007669"/>
    <property type="project" value="InterPro"/>
</dbReference>
<dbReference type="AlphaFoldDB" id="A0A9E5JZ67"/>
<organism evidence="1 2">
    <name type="scientific">Pseudomaricurvus hydrocarbonicus</name>
    <dbReference type="NCBI Taxonomy" id="1470433"/>
    <lineage>
        <taxon>Bacteria</taxon>
        <taxon>Pseudomonadati</taxon>
        <taxon>Pseudomonadota</taxon>
        <taxon>Gammaproteobacteria</taxon>
        <taxon>Cellvibrionales</taxon>
        <taxon>Cellvibrionaceae</taxon>
        <taxon>Pseudomaricurvus</taxon>
    </lineage>
</organism>
<dbReference type="PANTHER" id="PTHR31118:SF32">
    <property type="entry name" value="KYNURENINE FORMAMIDASE"/>
    <property type="match status" value="1"/>
</dbReference>
<keyword evidence="2" id="KW-1185">Reference proteome</keyword>
<proteinExistence type="predicted"/>
<dbReference type="GO" id="GO:0004061">
    <property type="term" value="F:arylformamidase activity"/>
    <property type="evidence" value="ECO:0007669"/>
    <property type="project" value="InterPro"/>
</dbReference>
<evidence type="ECO:0000313" key="1">
    <source>
        <dbReference type="EMBL" id="NHO65162.1"/>
    </source>
</evidence>
<reference evidence="1" key="1">
    <citation type="submission" date="2020-03" db="EMBL/GenBank/DDBJ databases">
        <authorList>
            <person name="Guo F."/>
        </authorList>
    </citation>
    <scope>NUCLEOTIDE SEQUENCE</scope>
    <source>
        <strain evidence="1">JCM 30134</strain>
    </source>
</reference>
<comment type="caution">
    <text evidence="1">The sequence shown here is derived from an EMBL/GenBank/DDBJ whole genome shotgun (WGS) entry which is preliminary data.</text>
</comment>